<dbReference type="GO" id="GO:0005524">
    <property type="term" value="F:ATP binding"/>
    <property type="evidence" value="ECO:0007669"/>
    <property type="project" value="UniProtKB-KW"/>
</dbReference>
<evidence type="ECO:0000313" key="9">
    <source>
        <dbReference type="EMBL" id="RIB35086.1"/>
    </source>
</evidence>
<proteinExistence type="predicted"/>
<evidence type="ECO:0000256" key="6">
    <source>
        <dbReference type="SAM" id="Coils"/>
    </source>
</evidence>
<keyword evidence="5" id="KW-0067">ATP-binding</keyword>
<dbReference type="Gene3D" id="3.90.320.10">
    <property type="match status" value="1"/>
</dbReference>
<dbReference type="GO" id="GO:0046872">
    <property type="term" value="F:metal ion binding"/>
    <property type="evidence" value="ECO:0007669"/>
    <property type="project" value="UniProtKB-KW"/>
</dbReference>
<dbReference type="PANTHER" id="PTHR36531:SF2">
    <property type="entry name" value="CRISPR-ASSOCIATED EXONUCLEASE CAS4"/>
    <property type="match status" value="1"/>
</dbReference>
<dbReference type="Pfam" id="PF08696">
    <property type="entry name" value="Dna2"/>
    <property type="match status" value="1"/>
</dbReference>
<evidence type="ECO:0000256" key="1">
    <source>
        <dbReference type="ARBA" id="ARBA00022723"/>
    </source>
</evidence>
<comment type="caution">
    <text evidence="9">The sequence shown here is derived from an EMBL/GenBank/DDBJ whole genome shotgun (WGS) entry which is preliminary data.</text>
</comment>
<feature type="domain" description="DNA replication factor Dna2 N-terminal" evidence="8">
    <location>
        <begin position="4"/>
        <end position="109"/>
    </location>
</feature>
<gene>
    <name evidence="9" type="ORF">BXU00_03315</name>
</gene>
<sequence length="272" mass="33011">MVYVRVTDLTDYNFCPRKVYLKRILGLREETNYQIFLGKMIHDIFDNLNESEYKIVYEIDDDYDFQYILNLYKDYVLSLFEELVEKYNSDIEELKIDLEDLKVNVLSSIMFDIEDRAKLVYQHMRMEGIYGIELWDKLEPKILTEIDVRSEAYNLLGRIDRIEKYKRIMIPYEIKSGKMNRDHLIQIHAYYLLMKKEFPDYDIPHGVILYLKKKEKREVYFSKGILNKVFYIKNKVEDILENSKDPGVIKELDKCKRCAFYKYCYKNDRNRS</sequence>
<dbReference type="InterPro" id="IPR011604">
    <property type="entry name" value="PDDEXK-like_dom_sf"/>
</dbReference>
<dbReference type="AlphaFoldDB" id="A0A397WQZ1"/>
<keyword evidence="4" id="KW-0347">Helicase</keyword>
<evidence type="ECO:0000259" key="8">
    <source>
        <dbReference type="Pfam" id="PF08696"/>
    </source>
</evidence>
<dbReference type="PANTHER" id="PTHR36531">
    <property type="entry name" value="CRISPR-ASSOCIATED EXONUCLEASE CAS4"/>
    <property type="match status" value="1"/>
</dbReference>
<keyword evidence="6" id="KW-0175">Coiled coil</keyword>
<dbReference type="InterPro" id="IPR014808">
    <property type="entry name" value="DNA_replication_fac_Dna2_N"/>
</dbReference>
<evidence type="ECO:0000256" key="4">
    <source>
        <dbReference type="ARBA" id="ARBA00022806"/>
    </source>
</evidence>
<evidence type="ECO:0000256" key="5">
    <source>
        <dbReference type="ARBA" id="ARBA00022840"/>
    </source>
</evidence>
<dbReference type="EMBL" id="MWMI01000007">
    <property type="protein sequence ID" value="RIB35086.1"/>
    <property type="molecule type" value="Genomic_DNA"/>
</dbReference>
<accession>A0A397WQZ1</accession>
<evidence type="ECO:0000259" key="7">
    <source>
        <dbReference type="Pfam" id="PF01930"/>
    </source>
</evidence>
<dbReference type="InterPro" id="IPR051827">
    <property type="entry name" value="Cas4_exonuclease"/>
</dbReference>
<keyword evidence="3" id="KW-0378">Hydrolase</keyword>
<dbReference type="InterPro" id="IPR022765">
    <property type="entry name" value="Dna2/Cas4_DUF83"/>
</dbReference>
<dbReference type="Proteomes" id="UP000266622">
    <property type="component" value="Unassembled WGS sequence"/>
</dbReference>
<reference evidence="9 10" key="1">
    <citation type="journal article" date="2018" name="Syst. Appl. Microbiol.">
        <title>A new symbiotic nanoarchaeote (Candidatus Nanoclepta minutus) and its host (Zestosphaera tikiterensis gen. nov., sp. nov.) from a New Zealand hot spring.</title>
        <authorList>
            <person name="St John E."/>
            <person name="Liu Y."/>
            <person name="Podar M."/>
            <person name="Stott M.B."/>
            <person name="Meneghin J."/>
            <person name="Chen Z."/>
            <person name="Lagutin K."/>
            <person name="Mitchell K."/>
            <person name="Reysenbach A.L."/>
        </authorList>
    </citation>
    <scope>NUCLEOTIDE SEQUENCE [LARGE SCALE GENOMIC DNA]</scope>
    <source>
        <strain evidence="9">NZ3</strain>
    </source>
</reference>
<feature type="coiled-coil region" evidence="6">
    <location>
        <begin position="77"/>
        <end position="104"/>
    </location>
</feature>
<dbReference type="GO" id="GO:0016787">
    <property type="term" value="F:hydrolase activity"/>
    <property type="evidence" value="ECO:0007669"/>
    <property type="project" value="UniProtKB-KW"/>
</dbReference>
<evidence type="ECO:0000256" key="3">
    <source>
        <dbReference type="ARBA" id="ARBA00022801"/>
    </source>
</evidence>
<organism evidence="9 10">
    <name type="scientific">Candidatus Nanoclepta minutus</name>
    <dbReference type="NCBI Taxonomy" id="1940235"/>
    <lineage>
        <taxon>Archaea</taxon>
        <taxon>Nanobdellota</taxon>
        <taxon>Candidatus Nanoclepta</taxon>
    </lineage>
</organism>
<feature type="domain" description="DUF83" evidence="7">
    <location>
        <begin position="156"/>
        <end position="265"/>
    </location>
</feature>
<keyword evidence="2" id="KW-0547">Nucleotide-binding</keyword>
<dbReference type="GO" id="GO:0004386">
    <property type="term" value="F:helicase activity"/>
    <property type="evidence" value="ECO:0007669"/>
    <property type="project" value="UniProtKB-KW"/>
</dbReference>
<evidence type="ECO:0000313" key="10">
    <source>
        <dbReference type="Proteomes" id="UP000266622"/>
    </source>
</evidence>
<evidence type="ECO:0000256" key="2">
    <source>
        <dbReference type="ARBA" id="ARBA00022741"/>
    </source>
</evidence>
<protein>
    <submittedName>
        <fullName evidence="9">Uncharacterized protein</fullName>
    </submittedName>
</protein>
<keyword evidence="1" id="KW-0479">Metal-binding</keyword>
<name>A0A397WQZ1_9ARCH</name>
<dbReference type="Pfam" id="PF01930">
    <property type="entry name" value="Cas_Cas4"/>
    <property type="match status" value="1"/>
</dbReference>